<dbReference type="PANTHER" id="PTHR12595:SF0">
    <property type="entry name" value="ADENYLATE KINASE ISOENZYME 6"/>
    <property type="match status" value="1"/>
</dbReference>
<dbReference type="Pfam" id="PF13238">
    <property type="entry name" value="AAA_18"/>
    <property type="match status" value="1"/>
</dbReference>
<dbReference type="GO" id="GO:0042274">
    <property type="term" value="P:ribosomal small subunit biogenesis"/>
    <property type="evidence" value="ECO:0007669"/>
    <property type="project" value="UniProtKB-UniRule"/>
</dbReference>
<evidence type="ECO:0000256" key="4">
    <source>
        <dbReference type="ARBA" id="ARBA00022741"/>
    </source>
</evidence>
<comment type="subunit">
    <text evidence="7">Interacts with small ribosomal subunit protein uS11. Not a structural component of 43S pre-ribosomes, but transiently interacts with them by binding to uS11.</text>
</comment>
<feature type="binding site" evidence="7">
    <location>
        <position position="23"/>
    </location>
    <ligand>
        <name>ATP</name>
        <dbReference type="ChEBI" id="CHEBI:30616"/>
    </ligand>
</feature>
<keyword evidence="1 7" id="KW-0690">Ribosome biogenesis</keyword>
<dbReference type="GO" id="GO:0005524">
    <property type="term" value="F:ATP binding"/>
    <property type="evidence" value="ECO:0007669"/>
    <property type="project" value="UniProtKB-KW"/>
</dbReference>
<evidence type="ECO:0000256" key="3">
    <source>
        <dbReference type="ARBA" id="ARBA00022679"/>
    </source>
</evidence>
<dbReference type="InterPro" id="IPR020618">
    <property type="entry name" value="Adenyl_kinase_AK6"/>
</dbReference>
<reference evidence="8 9" key="1">
    <citation type="submission" date="2016-03" db="EMBL/GenBank/DDBJ databases">
        <title>Whole genome sequencing of Grifola frondosa 9006-11.</title>
        <authorList>
            <person name="Min B."/>
            <person name="Park H."/>
            <person name="Kim J.-G."/>
            <person name="Cho H."/>
            <person name="Oh Y.-L."/>
            <person name="Kong W.-S."/>
            <person name="Choi I.-G."/>
        </authorList>
    </citation>
    <scope>NUCLEOTIDE SEQUENCE [LARGE SCALE GENOMIC DNA]</scope>
    <source>
        <strain evidence="8 9">9006-11</strain>
    </source>
</reference>
<organism evidence="8 9">
    <name type="scientific">Grifola frondosa</name>
    <name type="common">Maitake</name>
    <name type="synonym">Polyporus frondosus</name>
    <dbReference type="NCBI Taxonomy" id="5627"/>
    <lineage>
        <taxon>Eukaryota</taxon>
        <taxon>Fungi</taxon>
        <taxon>Dikarya</taxon>
        <taxon>Basidiomycota</taxon>
        <taxon>Agaricomycotina</taxon>
        <taxon>Agaricomycetes</taxon>
        <taxon>Polyporales</taxon>
        <taxon>Grifolaceae</taxon>
        <taxon>Grifola</taxon>
    </lineage>
</organism>
<gene>
    <name evidence="8" type="ORF">A0H81_00655</name>
</gene>
<dbReference type="EC" id="2.7.4.3" evidence="7"/>
<dbReference type="EMBL" id="LUGG01000001">
    <property type="protein sequence ID" value="OBZ79414.1"/>
    <property type="molecule type" value="Genomic_DNA"/>
</dbReference>
<feature type="binding site" evidence="7">
    <location>
        <position position="21"/>
    </location>
    <ligand>
        <name>ATP</name>
        <dbReference type="ChEBI" id="CHEBI:30616"/>
    </ligand>
</feature>
<comment type="catalytic activity">
    <reaction evidence="7">
        <text>ATP + H2O = ADP + phosphate + H(+)</text>
        <dbReference type="Rhea" id="RHEA:13065"/>
        <dbReference type="ChEBI" id="CHEBI:15377"/>
        <dbReference type="ChEBI" id="CHEBI:15378"/>
        <dbReference type="ChEBI" id="CHEBI:30616"/>
        <dbReference type="ChEBI" id="CHEBI:43474"/>
        <dbReference type="ChEBI" id="CHEBI:456216"/>
    </reaction>
</comment>
<evidence type="ECO:0000256" key="5">
    <source>
        <dbReference type="ARBA" id="ARBA00022777"/>
    </source>
</evidence>
<dbReference type="Gene3D" id="3.40.50.300">
    <property type="entry name" value="P-loop containing nucleotide triphosphate hydrolases"/>
    <property type="match status" value="1"/>
</dbReference>
<comment type="subcellular location">
    <subcellularLocation>
        <location evidence="7">Cytoplasm</location>
    </subcellularLocation>
    <subcellularLocation>
        <location evidence="7">Nucleus</location>
    </subcellularLocation>
</comment>
<keyword evidence="6 7" id="KW-0067">ATP-binding</keyword>
<feature type="binding site" evidence="7">
    <location>
        <position position="19"/>
    </location>
    <ligand>
        <name>ATP</name>
        <dbReference type="ChEBI" id="CHEBI:30616"/>
    </ligand>
</feature>
<comment type="function">
    <text evidence="7">Broad-specificity nucleoside monophosphate (NMP) kinase that catalyzes the reversible transfer of the terminal phosphate group between nucleoside triphosphates and monophosphates. Has also ATPase activity. Involved in the late cytoplasmic maturation steps of the 40S ribosomal particles, specifically 18S rRNA maturation. While NMP activity is not required for ribosome maturation, ATPase activity is. Associates transiently with small ribosomal subunit protein uS11. ATP hydrolysis breaks the interaction with uS11. May temporarily remove uS11 from the ribosome to enable a conformational change of the ribosomal RNA that is needed for the final maturation step of the small ribosomal subunit. Its NMP activity may have a role in nuclear energy homeostasis.</text>
</comment>
<keyword evidence="5 7" id="KW-0418">Kinase</keyword>
<feature type="region of interest" description="NMPbind" evidence="7">
    <location>
        <begin position="41"/>
        <end position="64"/>
    </location>
</feature>
<keyword evidence="3 7" id="KW-0808">Transferase</keyword>
<dbReference type="AlphaFoldDB" id="A0A1C7MWG8"/>
<protein>
    <recommendedName>
        <fullName evidence="7">Adenylate kinase isoenzyme 6 homolog</fullName>
        <shortName evidence="7">AK6</shortName>
        <ecNumber evidence="7">2.7.4.3</ecNumber>
    </recommendedName>
    <alternativeName>
        <fullName evidence="7">Dual activity adenylate kinase/ATPase</fullName>
        <shortName evidence="7">AK/ATPase</shortName>
    </alternativeName>
</protein>
<comment type="caution">
    <text evidence="8">The sequence shown here is derived from an EMBL/GenBank/DDBJ whole genome shotgun (WGS) entry which is preliminary data.</text>
</comment>
<dbReference type="Proteomes" id="UP000092993">
    <property type="component" value="Unassembled WGS sequence"/>
</dbReference>
<dbReference type="GO" id="GO:0005634">
    <property type="term" value="C:nucleus"/>
    <property type="evidence" value="ECO:0007669"/>
    <property type="project" value="UniProtKB-SubCell"/>
</dbReference>
<keyword evidence="9" id="KW-1185">Reference proteome</keyword>
<evidence type="ECO:0000256" key="6">
    <source>
        <dbReference type="ARBA" id="ARBA00022840"/>
    </source>
</evidence>
<name>A0A1C7MWG8_GRIFR</name>
<keyword evidence="4 7" id="KW-0547">Nucleotide-binding</keyword>
<evidence type="ECO:0000256" key="1">
    <source>
        <dbReference type="ARBA" id="ARBA00022517"/>
    </source>
</evidence>
<dbReference type="GO" id="GO:0006364">
    <property type="term" value="P:rRNA processing"/>
    <property type="evidence" value="ECO:0007669"/>
    <property type="project" value="UniProtKB-KW"/>
</dbReference>
<dbReference type="PANTHER" id="PTHR12595">
    <property type="entry name" value="POS9-ACTIVATING FACTOR FAP7-RELATED"/>
    <property type="match status" value="1"/>
</dbReference>
<comment type="similarity">
    <text evidence="7">Belongs to the adenylate kinase family. AK6 subfamily.</text>
</comment>
<keyword evidence="7" id="KW-0963">Cytoplasm</keyword>
<proteinExistence type="inferred from homology"/>
<comment type="catalytic activity">
    <reaction evidence="7">
        <text>AMP + ATP = 2 ADP</text>
        <dbReference type="Rhea" id="RHEA:12973"/>
        <dbReference type="ChEBI" id="CHEBI:30616"/>
        <dbReference type="ChEBI" id="CHEBI:456215"/>
        <dbReference type="ChEBI" id="CHEBI:456216"/>
        <dbReference type="EC" id="2.7.4.3"/>
    </reaction>
</comment>
<feature type="region of interest" description="LID" evidence="7">
    <location>
        <begin position="136"/>
        <end position="146"/>
    </location>
</feature>
<dbReference type="OMA" id="QCEIFGT"/>
<keyword evidence="2 7" id="KW-0698">rRNA processing</keyword>
<evidence type="ECO:0000256" key="7">
    <source>
        <dbReference type="HAMAP-Rule" id="MF_03173"/>
    </source>
</evidence>
<evidence type="ECO:0000313" key="8">
    <source>
        <dbReference type="EMBL" id="OBZ79414.1"/>
    </source>
</evidence>
<evidence type="ECO:0000256" key="2">
    <source>
        <dbReference type="ARBA" id="ARBA00022552"/>
    </source>
</evidence>
<dbReference type="GO" id="GO:0004017">
    <property type="term" value="F:AMP kinase activity"/>
    <property type="evidence" value="ECO:0007669"/>
    <property type="project" value="UniProtKB-UniRule"/>
</dbReference>
<sequence length="201" mass="22887">MSSETPRQAPVIIITGTPGTGKTTHAQLLAEESPVPLQHINVGEWVKEKSLYEAYDEEWQSYTVDEDKACLLVHHQCMFSDSGHCPSQLLDELEPVVSAGGVILDWHTSDVFPERWADLVVVLRCDHTQLWDRLEKRGYPLKKIQENNEAEIMEVVLDEARSSYASEIVIELKSEGTEDLESNVSRIVQWIEAWRRDRGIS</sequence>
<dbReference type="HAMAP" id="MF_00039">
    <property type="entry name" value="Adenylate_kinase_AK6"/>
    <property type="match status" value="1"/>
</dbReference>
<comment type="caution">
    <text evidence="7">Lacks conserved residue(s) required for the propagation of feature annotation.</text>
</comment>
<dbReference type="SUPFAM" id="SSF52540">
    <property type="entry name" value="P-loop containing nucleoside triphosphate hydrolases"/>
    <property type="match status" value="1"/>
</dbReference>
<dbReference type="InterPro" id="IPR027417">
    <property type="entry name" value="P-loop_NTPase"/>
</dbReference>
<feature type="binding site" evidence="7">
    <location>
        <position position="137"/>
    </location>
    <ligand>
        <name>ATP</name>
        <dbReference type="ChEBI" id="CHEBI:30616"/>
    </ligand>
</feature>
<evidence type="ECO:0000313" key="9">
    <source>
        <dbReference type="Proteomes" id="UP000092993"/>
    </source>
</evidence>
<feature type="binding site" evidence="7">
    <location>
        <position position="22"/>
    </location>
    <ligand>
        <name>ATP</name>
        <dbReference type="ChEBI" id="CHEBI:30616"/>
    </ligand>
</feature>
<dbReference type="OrthoDB" id="10251185at2759"/>
<keyword evidence="7" id="KW-0539">Nucleus</keyword>
<accession>A0A1C7MWG8</accession>
<feature type="binding site" evidence="7">
    <location>
        <position position="24"/>
    </location>
    <ligand>
        <name>ATP</name>
        <dbReference type="ChEBI" id="CHEBI:30616"/>
    </ligand>
</feature>
<dbReference type="GO" id="GO:0005737">
    <property type="term" value="C:cytoplasm"/>
    <property type="evidence" value="ECO:0007669"/>
    <property type="project" value="UniProtKB-SubCell"/>
</dbReference>
<dbReference type="STRING" id="5627.A0A1C7MWG8"/>
<dbReference type="GO" id="GO:0016887">
    <property type="term" value="F:ATP hydrolysis activity"/>
    <property type="evidence" value="ECO:0007669"/>
    <property type="project" value="UniProtKB-UniRule"/>
</dbReference>